<keyword evidence="10" id="KW-1185">Reference proteome</keyword>
<comment type="catalytic activity">
    <reaction evidence="1">
        <text>a ribonucleoside 5'-phosphate + H2O = a ribonucleoside + phosphate</text>
        <dbReference type="Rhea" id="RHEA:12484"/>
        <dbReference type="ChEBI" id="CHEBI:15377"/>
        <dbReference type="ChEBI" id="CHEBI:18254"/>
        <dbReference type="ChEBI" id="CHEBI:43474"/>
        <dbReference type="ChEBI" id="CHEBI:58043"/>
        <dbReference type="EC" id="3.1.3.5"/>
    </reaction>
</comment>
<evidence type="ECO:0000256" key="7">
    <source>
        <dbReference type="ARBA" id="ARBA00022801"/>
    </source>
</evidence>
<keyword evidence="4" id="KW-0963">Cytoplasm</keyword>
<dbReference type="GO" id="GO:0008253">
    <property type="term" value="F:5'-nucleotidase activity"/>
    <property type="evidence" value="ECO:0007669"/>
    <property type="project" value="UniProtKB-EC"/>
</dbReference>
<evidence type="ECO:0000259" key="8">
    <source>
        <dbReference type="Pfam" id="PF01975"/>
    </source>
</evidence>
<dbReference type="Gene3D" id="3.40.1210.10">
    <property type="entry name" value="Survival protein SurE-like phosphatase/nucleotidase"/>
    <property type="match status" value="1"/>
</dbReference>
<reference evidence="10" key="1">
    <citation type="journal article" date="2019" name="Int. J. Syst. Evol. Microbiol.">
        <title>The Global Catalogue of Microorganisms (GCM) 10K type strain sequencing project: providing services to taxonomists for standard genome sequencing and annotation.</title>
        <authorList>
            <consortium name="The Broad Institute Genomics Platform"/>
            <consortium name="The Broad Institute Genome Sequencing Center for Infectious Disease"/>
            <person name="Wu L."/>
            <person name="Ma J."/>
        </authorList>
    </citation>
    <scope>NUCLEOTIDE SEQUENCE [LARGE SCALE GENOMIC DNA]</scope>
    <source>
        <strain evidence="10">CCUG 59778</strain>
    </source>
</reference>
<dbReference type="InterPro" id="IPR030048">
    <property type="entry name" value="SurE"/>
</dbReference>
<organism evidence="9 10">
    <name type="scientific">Actinokineospora guangxiensis</name>
    <dbReference type="NCBI Taxonomy" id="1490288"/>
    <lineage>
        <taxon>Bacteria</taxon>
        <taxon>Bacillati</taxon>
        <taxon>Actinomycetota</taxon>
        <taxon>Actinomycetes</taxon>
        <taxon>Pseudonocardiales</taxon>
        <taxon>Pseudonocardiaceae</taxon>
        <taxon>Actinokineospora</taxon>
    </lineage>
</organism>
<evidence type="ECO:0000313" key="10">
    <source>
        <dbReference type="Proteomes" id="UP001596157"/>
    </source>
</evidence>
<protein>
    <recommendedName>
        <fullName evidence="3">5'-nucleotidase</fullName>
        <ecNumber evidence="3">3.1.3.5</ecNumber>
    </recommendedName>
</protein>
<sequence>MATAVITNDDGIDSPGLAALAVAAAKAGFDVVVAAPASEASGTSAGLTAAAEDRRVVTKEVTLPDLPDAAAFAVEAHPGLISLAACHGAFGPRPDVLLSGINRGANIGRAVLHSGTVGAALTAGINGVRALAVSLDVALHPTEDPHWETAAHVVSELLRTLLDGPEDTVLNINVPDVPVDALGPTRWAPLAPFGSVRARVARTDDGLIEVGQVEGDEPPAEGTDAALLSGGNVTVTALRSVSEDDRVQGELTS</sequence>
<name>A0ABW0EPX5_9PSEU</name>
<feature type="domain" description="Survival protein SurE-like phosphatase/nucleotidase" evidence="8">
    <location>
        <begin position="5"/>
        <end position="188"/>
    </location>
</feature>
<evidence type="ECO:0000313" key="9">
    <source>
        <dbReference type="EMBL" id="MFC5288075.1"/>
    </source>
</evidence>
<dbReference type="PANTHER" id="PTHR30457:SF12">
    <property type="entry name" value="5'_3'-NUCLEOTIDASE SURE"/>
    <property type="match status" value="1"/>
</dbReference>
<comment type="caution">
    <text evidence="9">The sequence shown here is derived from an EMBL/GenBank/DDBJ whole genome shotgun (WGS) entry which is preliminary data.</text>
</comment>
<dbReference type="RefSeq" id="WP_378247659.1">
    <property type="nucleotide sequence ID" value="NZ_JBHSKF010000005.1"/>
</dbReference>
<keyword evidence="7 9" id="KW-0378">Hydrolase</keyword>
<evidence type="ECO:0000256" key="1">
    <source>
        <dbReference type="ARBA" id="ARBA00000815"/>
    </source>
</evidence>
<evidence type="ECO:0000256" key="4">
    <source>
        <dbReference type="ARBA" id="ARBA00022490"/>
    </source>
</evidence>
<evidence type="ECO:0000256" key="3">
    <source>
        <dbReference type="ARBA" id="ARBA00012643"/>
    </source>
</evidence>
<dbReference type="SUPFAM" id="SSF64167">
    <property type="entry name" value="SurE-like"/>
    <property type="match status" value="1"/>
</dbReference>
<keyword evidence="5" id="KW-0479">Metal-binding</keyword>
<evidence type="ECO:0000256" key="5">
    <source>
        <dbReference type="ARBA" id="ARBA00022723"/>
    </source>
</evidence>
<evidence type="ECO:0000256" key="6">
    <source>
        <dbReference type="ARBA" id="ARBA00022741"/>
    </source>
</evidence>
<proteinExistence type="inferred from homology"/>
<keyword evidence="6" id="KW-0547">Nucleotide-binding</keyword>
<dbReference type="Pfam" id="PF01975">
    <property type="entry name" value="SurE"/>
    <property type="match status" value="1"/>
</dbReference>
<gene>
    <name evidence="9" type="primary">surE</name>
    <name evidence="9" type="ORF">ACFPM7_13530</name>
</gene>
<evidence type="ECO:0000256" key="2">
    <source>
        <dbReference type="ARBA" id="ARBA00011062"/>
    </source>
</evidence>
<dbReference type="PANTHER" id="PTHR30457">
    <property type="entry name" value="5'-NUCLEOTIDASE SURE"/>
    <property type="match status" value="1"/>
</dbReference>
<dbReference type="InterPro" id="IPR036523">
    <property type="entry name" value="SurE-like_sf"/>
</dbReference>
<accession>A0ABW0EPX5</accession>
<comment type="similarity">
    <text evidence="2">Belongs to the SurE nucleotidase family.</text>
</comment>
<dbReference type="EMBL" id="JBHSKF010000005">
    <property type="protein sequence ID" value="MFC5288075.1"/>
    <property type="molecule type" value="Genomic_DNA"/>
</dbReference>
<dbReference type="EC" id="3.1.3.5" evidence="3"/>
<dbReference type="InterPro" id="IPR002828">
    <property type="entry name" value="SurE-like_Pase/nucleotidase"/>
</dbReference>
<dbReference type="Proteomes" id="UP001596157">
    <property type="component" value="Unassembled WGS sequence"/>
</dbReference>